<dbReference type="InterPro" id="IPR000182">
    <property type="entry name" value="GNAT_dom"/>
</dbReference>
<dbReference type="AlphaFoldDB" id="A0A4Q7ZCH9"/>
<dbReference type="GO" id="GO:0016747">
    <property type="term" value="F:acyltransferase activity, transferring groups other than amino-acyl groups"/>
    <property type="evidence" value="ECO:0007669"/>
    <property type="project" value="InterPro"/>
</dbReference>
<name>A0A4Q7ZCH9_9ACTN</name>
<accession>A0A4Q7ZCH9</accession>
<dbReference type="InterPro" id="IPR013653">
    <property type="entry name" value="GCN5-like_dom"/>
</dbReference>
<reference evidence="4 5" key="1">
    <citation type="submission" date="2019-02" db="EMBL/GenBank/DDBJ databases">
        <title>Sequencing the genomes of 1000 actinobacteria strains.</title>
        <authorList>
            <person name="Klenk H.-P."/>
        </authorList>
    </citation>
    <scope>NUCLEOTIDE SEQUENCE [LARGE SCALE GENOMIC DNA]</scope>
    <source>
        <strain evidence="4 5">DSM 45162</strain>
    </source>
</reference>
<dbReference type="PANTHER" id="PTHR43420:SF3">
    <property type="entry name" value="N-ACETYLTRANSFERASE DOMAIN-CONTAINING PROTEIN"/>
    <property type="match status" value="1"/>
</dbReference>
<dbReference type="Proteomes" id="UP000292564">
    <property type="component" value="Unassembled WGS sequence"/>
</dbReference>
<comment type="caution">
    <text evidence="4">The sequence shown here is derived from an EMBL/GenBank/DDBJ whole genome shotgun (WGS) entry which is preliminary data.</text>
</comment>
<keyword evidence="1" id="KW-0808">Transferase</keyword>
<proteinExistence type="predicted"/>
<dbReference type="SUPFAM" id="SSF55729">
    <property type="entry name" value="Acyl-CoA N-acyltransferases (Nat)"/>
    <property type="match status" value="1"/>
</dbReference>
<sequence length="231" mass="24424">MTQPRIEDAVLDNPVWAALRGPQAHLAEVRGRAGRYPADVAPFHGAADLTDPAAWADLARLTGPEAEVFVAGLRLAPPPGWATTFTLPGVQLVDAGMAADDDPEAVVLSTADVPDMLDLAARTRPGPFRSRSLAMGRFVGLRRDGALIAMAGERLRPPGWTEITAVCTDPAHRGQGLAARLVRAVAAGIRQRGDTAFLHAAADNTNAIRLYEKLGFALRTPVTFAGLRSPA</sequence>
<feature type="domain" description="N-acetyltransferase" evidence="3">
    <location>
        <begin position="103"/>
        <end position="231"/>
    </location>
</feature>
<evidence type="ECO:0000313" key="4">
    <source>
        <dbReference type="EMBL" id="RZU48362.1"/>
    </source>
</evidence>
<evidence type="ECO:0000313" key="5">
    <source>
        <dbReference type="Proteomes" id="UP000292564"/>
    </source>
</evidence>
<dbReference type="EMBL" id="SHKY01000001">
    <property type="protein sequence ID" value="RZU48362.1"/>
    <property type="molecule type" value="Genomic_DNA"/>
</dbReference>
<dbReference type="PANTHER" id="PTHR43420">
    <property type="entry name" value="ACETYLTRANSFERASE"/>
    <property type="match status" value="1"/>
</dbReference>
<organism evidence="4 5">
    <name type="scientific">Krasilnikovia cinnamomea</name>
    <dbReference type="NCBI Taxonomy" id="349313"/>
    <lineage>
        <taxon>Bacteria</taxon>
        <taxon>Bacillati</taxon>
        <taxon>Actinomycetota</taxon>
        <taxon>Actinomycetes</taxon>
        <taxon>Micromonosporales</taxon>
        <taxon>Micromonosporaceae</taxon>
        <taxon>Krasilnikovia</taxon>
    </lineage>
</organism>
<dbReference type="InterPro" id="IPR016181">
    <property type="entry name" value="Acyl_CoA_acyltransferase"/>
</dbReference>
<dbReference type="Gene3D" id="3.40.630.30">
    <property type="match status" value="1"/>
</dbReference>
<dbReference type="RefSeq" id="WP_242624613.1">
    <property type="nucleotide sequence ID" value="NZ_SHKY01000001.1"/>
</dbReference>
<evidence type="ECO:0000259" key="3">
    <source>
        <dbReference type="PROSITE" id="PS51186"/>
    </source>
</evidence>
<dbReference type="InterPro" id="IPR050680">
    <property type="entry name" value="YpeA/RimI_acetyltransf"/>
</dbReference>
<dbReference type="Pfam" id="PF08445">
    <property type="entry name" value="FR47"/>
    <property type="match status" value="1"/>
</dbReference>
<gene>
    <name evidence="4" type="ORF">EV385_0076</name>
</gene>
<protein>
    <submittedName>
        <fullName evidence="4">FR47-like protein</fullName>
    </submittedName>
</protein>
<evidence type="ECO:0000256" key="2">
    <source>
        <dbReference type="ARBA" id="ARBA00023315"/>
    </source>
</evidence>
<evidence type="ECO:0000256" key="1">
    <source>
        <dbReference type="ARBA" id="ARBA00022679"/>
    </source>
</evidence>
<keyword evidence="5" id="KW-1185">Reference proteome</keyword>
<dbReference type="PROSITE" id="PS51186">
    <property type="entry name" value="GNAT"/>
    <property type="match status" value="1"/>
</dbReference>
<keyword evidence="2" id="KW-0012">Acyltransferase</keyword>